<dbReference type="Pfam" id="PF01627">
    <property type="entry name" value="Hpt"/>
    <property type="match status" value="1"/>
</dbReference>
<keyword evidence="6" id="KW-0472">Membrane</keyword>
<gene>
    <name evidence="9" type="ORF">KEC16_00375</name>
</gene>
<dbReference type="CDD" id="cd00082">
    <property type="entry name" value="HisKA"/>
    <property type="match status" value="1"/>
</dbReference>
<dbReference type="CDD" id="cd16922">
    <property type="entry name" value="HATPase_EvgS-ArcB-TorS-like"/>
    <property type="match status" value="1"/>
</dbReference>
<evidence type="ECO:0000256" key="4">
    <source>
        <dbReference type="ARBA" id="ARBA00023012"/>
    </source>
</evidence>
<dbReference type="RefSeq" id="WP_211545679.1">
    <property type="nucleotide sequence ID" value="NZ_JAGTUF010000001.1"/>
</dbReference>
<dbReference type="Pfam" id="PF00072">
    <property type="entry name" value="Response_reg"/>
    <property type="match status" value="1"/>
</dbReference>
<sequence>MISDPHMMAKISWTGEFADPRQEHSFTQGSTQRAMEAARLCVVATTLTSLSFAPLDLMTLPADMLPFFLGDRLLIAVLCLIAMTAIIRAPSYGRVVALTHLQQYVFFALNALIFNHPVLLRHGGALLPLIAIALFIFLPGGFRATAALTAFAPGISLLFWGVLRPEPEASLDLAIIFLLTLVAYVVGGIARTQFGRMRREEHLHIERERHTNQTLLEAKEAAEAGARTKADFLAVMSHEIRTPMNGVLGMVRLVLESPLPETERSRLQTACQSAEGLQVILDDILDFSKLEAGRLEFEDAPFHLRSTLEGVIALMELRAKDKGLALTLNMAPGLPDWIAGDSGRLRQILFNLIGNAVKFTQTGSVTIRADRLDDGGDHIRVEFSVTDTGPGIDTPQRARLFLPFSQADASISRQFGGTGLGLIICKRLVEGLGGDIDVDSTLGRGSRFHFRLGFAAAQQPADELGPTPQSSLPPLSVLLAEDHPVNQLVAQGLLESAGHRVTLAVNGAQAVELARGGGFDLILMDMQMPEVDGLEATRRIRALPAPAGRVPIIALTANVMPGDAARCRAAGMNGHLAKPVERRTLDAAMAQVIGGPTISVDALMVGEDSNGLRRRLTTMGHRVFPVADTVIAANLLRARPFDLIIALTTQARADCIIRLRQTIPQPPAILAYAPDESEQPCGADAVLAADSPVSAWGLAIADLCPRGQDHDDADADADAGDAVAALATLLGRDQMIRVHTLLAASLDEHAAILAADTIAAKDLAAIAHRIKGSAATLGLTALAMAAERAMAVAEQDDTIGLSRDAALHDLRVAVSQAIVDNKARLRTLAASEAKV</sequence>
<keyword evidence="6" id="KW-1133">Transmembrane helix</keyword>
<keyword evidence="10" id="KW-1185">Reference proteome</keyword>
<dbReference type="SUPFAM" id="SSF55874">
    <property type="entry name" value="ATPase domain of HSP90 chaperone/DNA topoisomerase II/histidine kinase"/>
    <property type="match status" value="1"/>
</dbReference>
<dbReference type="Pfam" id="PF00512">
    <property type="entry name" value="HisKA"/>
    <property type="match status" value="1"/>
</dbReference>
<dbReference type="InterPro" id="IPR001789">
    <property type="entry name" value="Sig_transdc_resp-reg_receiver"/>
</dbReference>
<evidence type="ECO:0000256" key="3">
    <source>
        <dbReference type="ARBA" id="ARBA00022553"/>
    </source>
</evidence>
<dbReference type="PROSITE" id="PS50109">
    <property type="entry name" value="HIS_KIN"/>
    <property type="match status" value="1"/>
</dbReference>
<feature type="transmembrane region" description="Helical" evidence="6">
    <location>
        <begin position="145"/>
        <end position="163"/>
    </location>
</feature>
<feature type="domain" description="Histidine kinase" evidence="7">
    <location>
        <begin position="235"/>
        <end position="456"/>
    </location>
</feature>
<dbReference type="InterPro" id="IPR036641">
    <property type="entry name" value="HPT_dom_sf"/>
</dbReference>
<evidence type="ECO:0000256" key="2">
    <source>
        <dbReference type="ARBA" id="ARBA00012438"/>
    </source>
</evidence>
<keyword evidence="3 5" id="KW-0597">Phosphoprotein</keyword>
<dbReference type="PANTHER" id="PTHR45339">
    <property type="entry name" value="HYBRID SIGNAL TRANSDUCTION HISTIDINE KINASE J"/>
    <property type="match status" value="1"/>
</dbReference>
<dbReference type="Gene3D" id="1.10.287.130">
    <property type="match status" value="1"/>
</dbReference>
<dbReference type="Gene3D" id="1.20.120.160">
    <property type="entry name" value="HPT domain"/>
    <property type="match status" value="1"/>
</dbReference>
<dbReference type="SMART" id="SM00448">
    <property type="entry name" value="REC"/>
    <property type="match status" value="1"/>
</dbReference>
<accession>A0ABS5I6V8</accession>
<dbReference type="EMBL" id="JAGTUF010000001">
    <property type="protein sequence ID" value="MBR9970165.1"/>
    <property type="molecule type" value="Genomic_DNA"/>
</dbReference>
<dbReference type="PANTHER" id="PTHR45339:SF5">
    <property type="entry name" value="HISTIDINE KINASE"/>
    <property type="match status" value="1"/>
</dbReference>
<evidence type="ECO:0000313" key="9">
    <source>
        <dbReference type="EMBL" id="MBR9970165.1"/>
    </source>
</evidence>
<proteinExistence type="predicted"/>
<dbReference type="InterPro" id="IPR036097">
    <property type="entry name" value="HisK_dim/P_sf"/>
</dbReference>
<dbReference type="PROSITE" id="PS50110">
    <property type="entry name" value="RESPONSE_REGULATORY"/>
    <property type="match status" value="1"/>
</dbReference>
<feature type="transmembrane region" description="Helical" evidence="6">
    <location>
        <begin position="67"/>
        <end position="88"/>
    </location>
</feature>
<dbReference type="SUPFAM" id="SSF47384">
    <property type="entry name" value="Homodimeric domain of signal transducing histidine kinase"/>
    <property type="match status" value="1"/>
</dbReference>
<dbReference type="Proteomes" id="UP000680714">
    <property type="component" value="Unassembled WGS sequence"/>
</dbReference>
<dbReference type="Pfam" id="PF02518">
    <property type="entry name" value="HATPase_c"/>
    <property type="match status" value="1"/>
</dbReference>
<dbReference type="EC" id="2.7.13.3" evidence="2"/>
<dbReference type="SUPFAM" id="SSF47226">
    <property type="entry name" value="Histidine-containing phosphotransfer domain, HPT domain"/>
    <property type="match status" value="1"/>
</dbReference>
<dbReference type="InterPro" id="IPR008207">
    <property type="entry name" value="Sig_transdc_His_kin_Hpt_dom"/>
</dbReference>
<evidence type="ECO:0000259" key="7">
    <source>
        <dbReference type="PROSITE" id="PS50109"/>
    </source>
</evidence>
<dbReference type="CDD" id="cd17546">
    <property type="entry name" value="REC_hyHK_CKI1_RcsC-like"/>
    <property type="match status" value="1"/>
</dbReference>
<comment type="caution">
    <text evidence="9">The sequence shown here is derived from an EMBL/GenBank/DDBJ whole genome shotgun (WGS) entry which is preliminary data.</text>
</comment>
<dbReference type="PRINTS" id="PR00344">
    <property type="entry name" value="BCTRLSENSOR"/>
</dbReference>
<feature type="transmembrane region" description="Helical" evidence="6">
    <location>
        <begin position="119"/>
        <end position="138"/>
    </location>
</feature>
<dbReference type="SUPFAM" id="SSF52172">
    <property type="entry name" value="CheY-like"/>
    <property type="match status" value="1"/>
</dbReference>
<feature type="transmembrane region" description="Helical" evidence="6">
    <location>
        <begin position="37"/>
        <end position="55"/>
    </location>
</feature>
<evidence type="ECO:0000256" key="6">
    <source>
        <dbReference type="SAM" id="Phobius"/>
    </source>
</evidence>
<dbReference type="InterPro" id="IPR036890">
    <property type="entry name" value="HATPase_C_sf"/>
</dbReference>
<evidence type="ECO:0000256" key="5">
    <source>
        <dbReference type="PROSITE-ProRule" id="PRU00169"/>
    </source>
</evidence>
<feature type="transmembrane region" description="Helical" evidence="6">
    <location>
        <begin position="169"/>
        <end position="190"/>
    </location>
</feature>
<organism evidence="9 10">
    <name type="scientific">Magnetospirillum sulfuroxidans</name>
    <dbReference type="NCBI Taxonomy" id="611300"/>
    <lineage>
        <taxon>Bacteria</taxon>
        <taxon>Pseudomonadati</taxon>
        <taxon>Pseudomonadota</taxon>
        <taxon>Alphaproteobacteria</taxon>
        <taxon>Rhodospirillales</taxon>
        <taxon>Rhodospirillaceae</taxon>
        <taxon>Magnetospirillum</taxon>
    </lineage>
</organism>
<dbReference type="InterPro" id="IPR003661">
    <property type="entry name" value="HisK_dim/P_dom"/>
</dbReference>
<evidence type="ECO:0000259" key="8">
    <source>
        <dbReference type="PROSITE" id="PS50110"/>
    </source>
</evidence>
<keyword evidence="4" id="KW-0902">Two-component regulatory system</keyword>
<dbReference type="Gene3D" id="3.30.565.10">
    <property type="entry name" value="Histidine kinase-like ATPase, C-terminal domain"/>
    <property type="match status" value="1"/>
</dbReference>
<evidence type="ECO:0000313" key="10">
    <source>
        <dbReference type="Proteomes" id="UP000680714"/>
    </source>
</evidence>
<comment type="catalytic activity">
    <reaction evidence="1">
        <text>ATP + protein L-histidine = ADP + protein N-phospho-L-histidine.</text>
        <dbReference type="EC" id="2.7.13.3"/>
    </reaction>
</comment>
<dbReference type="SMART" id="SM00388">
    <property type="entry name" value="HisKA"/>
    <property type="match status" value="1"/>
</dbReference>
<name>A0ABS5I6V8_9PROT</name>
<dbReference type="InterPro" id="IPR005467">
    <property type="entry name" value="His_kinase_dom"/>
</dbReference>
<dbReference type="InterPro" id="IPR003594">
    <property type="entry name" value="HATPase_dom"/>
</dbReference>
<protein>
    <recommendedName>
        <fullName evidence="2">histidine kinase</fullName>
        <ecNumber evidence="2">2.7.13.3</ecNumber>
    </recommendedName>
</protein>
<dbReference type="InterPro" id="IPR004358">
    <property type="entry name" value="Sig_transdc_His_kin-like_C"/>
</dbReference>
<reference evidence="9 10" key="1">
    <citation type="submission" date="2021-04" db="EMBL/GenBank/DDBJ databases">
        <title>Magnetospirillum sulfuroxidans sp. nov., a facultative chemolithoautotrophic sulfur-oxidizing alphaproteobacterium isolated from freshwater sediment and proposals for Paramagetospirillum gen. nov., and Magnetospirillaceae fam. nov.</title>
        <authorList>
            <person name="Koziaeva V."/>
            <person name="Geelhoed J.S."/>
            <person name="Sorokin D.Y."/>
            <person name="Grouzdev D.S."/>
        </authorList>
    </citation>
    <scope>NUCLEOTIDE SEQUENCE [LARGE SCALE GENOMIC DNA]</scope>
    <source>
        <strain evidence="9 10">J10</strain>
    </source>
</reference>
<dbReference type="SMART" id="SM00387">
    <property type="entry name" value="HATPase_c"/>
    <property type="match status" value="1"/>
</dbReference>
<keyword evidence="6" id="KW-0812">Transmembrane</keyword>
<feature type="domain" description="Response regulatory" evidence="8">
    <location>
        <begin position="476"/>
        <end position="593"/>
    </location>
</feature>
<dbReference type="Gene3D" id="3.40.50.2300">
    <property type="match status" value="1"/>
</dbReference>
<evidence type="ECO:0000256" key="1">
    <source>
        <dbReference type="ARBA" id="ARBA00000085"/>
    </source>
</evidence>
<dbReference type="InterPro" id="IPR011006">
    <property type="entry name" value="CheY-like_superfamily"/>
</dbReference>
<feature type="modified residue" description="4-aspartylphosphate" evidence="5">
    <location>
        <position position="525"/>
    </location>
</feature>
<dbReference type="CDD" id="cd00088">
    <property type="entry name" value="HPT"/>
    <property type="match status" value="1"/>
</dbReference>